<name>A0ABX4LS20_9BACT</name>
<dbReference type="SMART" id="SM00448">
    <property type="entry name" value="REC"/>
    <property type="match status" value="1"/>
</dbReference>
<keyword evidence="1" id="KW-0597">Phosphoprotein</keyword>
<proteinExistence type="predicted"/>
<dbReference type="Proteomes" id="UP000221384">
    <property type="component" value="Unassembled WGS sequence"/>
</dbReference>
<protein>
    <submittedName>
        <fullName evidence="3">Two-component system response regulator</fullName>
    </submittedName>
</protein>
<reference evidence="3 4" key="1">
    <citation type="submission" date="2017-09" db="EMBL/GenBank/DDBJ databases">
        <authorList>
            <person name="Perez-Cataluna A."/>
            <person name="Figueras M.J."/>
            <person name="Salas-Masso N."/>
        </authorList>
    </citation>
    <scope>NUCLEOTIDE SEQUENCE [LARGE SCALE GENOMIC DNA]</scope>
    <source>
        <strain evidence="3 4">F138-33</strain>
    </source>
</reference>
<keyword evidence="4" id="KW-1185">Reference proteome</keyword>
<dbReference type="Pfam" id="PF00072">
    <property type="entry name" value="Response_reg"/>
    <property type="match status" value="1"/>
</dbReference>
<evidence type="ECO:0000259" key="2">
    <source>
        <dbReference type="PROSITE" id="PS50110"/>
    </source>
</evidence>
<evidence type="ECO:0000256" key="1">
    <source>
        <dbReference type="PROSITE-ProRule" id="PRU00169"/>
    </source>
</evidence>
<organism evidence="3 4">
    <name type="scientific">Malaciobacter canalis</name>
    <dbReference type="NCBI Taxonomy" id="1912871"/>
    <lineage>
        <taxon>Bacteria</taxon>
        <taxon>Pseudomonadati</taxon>
        <taxon>Campylobacterota</taxon>
        <taxon>Epsilonproteobacteria</taxon>
        <taxon>Campylobacterales</taxon>
        <taxon>Arcobacteraceae</taxon>
        <taxon>Malaciobacter</taxon>
    </lineage>
</organism>
<dbReference type="InterPro" id="IPR011006">
    <property type="entry name" value="CheY-like_superfamily"/>
</dbReference>
<dbReference type="EMBL" id="NWVW01000016">
    <property type="protein sequence ID" value="PHO08961.1"/>
    <property type="molecule type" value="Genomic_DNA"/>
</dbReference>
<dbReference type="SUPFAM" id="SSF52172">
    <property type="entry name" value="CheY-like"/>
    <property type="match status" value="1"/>
</dbReference>
<dbReference type="InterPro" id="IPR001789">
    <property type="entry name" value="Sig_transdc_resp-reg_receiver"/>
</dbReference>
<dbReference type="PANTHER" id="PTHR43228">
    <property type="entry name" value="TWO-COMPONENT RESPONSE REGULATOR"/>
    <property type="match status" value="1"/>
</dbReference>
<gene>
    <name evidence="3" type="ORF">CPG37_11585</name>
</gene>
<evidence type="ECO:0000313" key="4">
    <source>
        <dbReference type="Proteomes" id="UP000221384"/>
    </source>
</evidence>
<evidence type="ECO:0000313" key="3">
    <source>
        <dbReference type="EMBL" id="PHO08961.1"/>
    </source>
</evidence>
<dbReference type="Gene3D" id="3.40.50.2300">
    <property type="match status" value="1"/>
</dbReference>
<comment type="caution">
    <text evidence="3">The sequence shown here is derived from an EMBL/GenBank/DDBJ whole genome shotgun (WGS) entry which is preliminary data.</text>
</comment>
<dbReference type="PANTHER" id="PTHR43228:SF1">
    <property type="entry name" value="TWO-COMPONENT RESPONSE REGULATOR ARR22"/>
    <property type="match status" value="1"/>
</dbReference>
<dbReference type="RefSeq" id="WP_099335104.1">
    <property type="nucleotide sequence ID" value="NZ_CP042812.1"/>
</dbReference>
<accession>A0ABX4LS20</accession>
<feature type="domain" description="Response regulatory" evidence="2">
    <location>
        <begin position="4"/>
        <end position="119"/>
    </location>
</feature>
<dbReference type="PROSITE" id="PS50110">
    <property type="entry name" value="RESPONSE_REGULATORY"/>
    <property type="match status" value="1"/>
</dbReference>
<dbReference type="InterPro" id="IPR052048">
    <property type="entry name" value="ST_Response_Regulator"/>
</dbReference>
<feature type="modified residue" description="4-aspartylphosphate" evidence="1">
    <location>
        <position position="53"/>
    </location>
</feature>
<sequence>MSKKVLIVDDSLTVRLYHRQILEKANYICDEAENGMEALEKAQLSNYDIYLVDVNMPVLDGYSFVKRLREGEGSIAPVIMVSTESEEMDMDLAYESGASVYLVKPARPDDLILNINMLTFKK</sequence>